<evidence type="ECO:0000256" key="2">
    <source>
        <dbReference type="ARBA" id="ARBA00009765"/>
    </source>
</evidence>
<reference evidence="9 10" key="1">
    <citation type="submission" date="2024-09" db="EMBL/GenBank/DDBJ databases">
        <authorList>
            <person name="Sun Q."/>
            <person name="Mori K."/>
        </authorList>
    </citation>
    <scope>NUCLEOTIDE SEQUENCE [LARGE SCALE GENOMIC DNA]</scope>
    <source>
        <strain evidence="9 10">CECT 7955</strain>
    </source>
</reference>
<keyword evidence="8" id="KW-0406">Ion transport</keyword>
<comment type="caution">
    <text evidence="9">The sequence shown here is derived from an EMBL/GenBank/DDBJ whole genome shotgun (WGS) entry which is preliminary data.</text>
</comment>
<evidence type="ECO:0000256" key="1">
    <source>
        <dbReference type="ARBA" id="ARBA00004651"/>
    </source>
</evidence>
<accession>A0ABV5GK98</accession>
<comment type="function">
    <text evidence="8">Mediates influx of magnesium ions.</text>
</comment>
<evidence type="ECO:0000256" key="7">
    <source>
        <dbReference type="ARBA" id="ARBA00023136"/>
    </source>
</evidence>
<name>A0ABV5GK98_9FLAO</name>
<evidence type="ECO:0000313" key="10">
    <source>
        <dbReference type="Proteomes" id="UP001589607"/>
    </source>
</evidence>
<evidence type="ECO:0000256" key="5">
    <source>
        <dbReference type="ARBA" id="ARBA00022692"/>
    </source>
</evidence>
<evidence type="ECO:0000256" key="6">
    <source>
        <dbReference type="ARBA" id="ARBA00022989"/>
    </source>
</evidence>
<dbReference type="Gene3D" id="1.20.58.340">
    <property type="entry name" value="Magnesium transport protein CorA, transmembrane region"/>
    <property type="match status" value="2"/>
</dbReference>
<keyword evidence="6 8" id="KW-1133">Transmembrane helix</keyword>
<keyword evidence="7 8" id="KW-0472">Membrane</keyword>
<evidence type="ECO:0000313" key="9">
    <source>
        <dbReference type="EMBL" id="MFB9095803.1"/>
    </source>
</evidence>
<keyword evidence="3 8" id="KW-0813">Transport</keyword>
<dbReference type="PANTHER" id="PTHR46494">
    <property type="entry name" value="CORA FAMILY METAL ION TRANSPORTER (EUROFUNG)"/>
    <property type="match status" value="1"/>
</dbReference>
<feature type="transmembrane region" description="Helical" evidence="8">
    <location>
        <begin position="330"/>
        <end position="350"/>
    </location>
</feature>
<dbReference type="Pfam" id="PF01544">
    <property type="entry name" value="CorA"/>
    <property type="match status" value="1"/>
</dbReference>
<comment type="similarity">
    <text evidence="2 8">Belongs to the CorA metal ion transporter (MIT) (TC 1.A.35) family.</text>
</comment>
<dbReference type="NCBIfam" id="TIGR00383">
    <property type="entry name" value="corA"/>
    <property type="match status" value="1"/>
</dbReference>
<proteinExistence type="inferred from homology"/>
<dbReference type="InterPro" id="IPR004488">
    <property type="entry name" value="Mg/Co-transport_prot_CorA"/>
</dbReference>
<dbReference type="InterPro" id="IPR002523">
    <property type="entry name" value="MgTranspt_CorA/ZnTranspt_ZntB"/>
</dbReference>
<feature type="transmembrane region" description="Helical" evidence="8">
    <location>
        <begin position="299"/>
        <end position="318"/>
    </location>
</feature>
<keyword evidence="4 8" id="KW-1003">Cell membrane</keyword>
<comment type="subcellular location">
    <subcellularLocation>
        <location evidence="1">Cell membrane</location>
        <topology evidence="1">Multi-pass membrane protein</topology>
    </subcellularLocation>
    <subcellularLocation>
        <location evidence="8">Membrane</location>
        <topology evidence="8">Multi-pass membrane protein</topology>
    </subcellularLocation>
</comment>
<evidence type="ECO:0000256" key="8">
    <source>
        <dbReference type="RuleBase" id="RU362010"/>
    </source>
</evidence>
<sequence length="356" mass="41908">MRKLRYKKGRKAILQPLEYTGLFKDKETEIQLFVYNEKDVKEYEAITVNKFKDLRNISSNNWLNIHGLNNVEVIKSLADTLQLNSLIVSDILNIARGTRLDELDDSLFFSIKSILPNDNENTILIEQISFLLQDNLIVSFQEKRGDFFTHIRERLRENTGIVRKKKVDYLMYLLLDAVIENFYITIENKENKIETLLLASKTADDPSIMVEIERLREIFQLLKRSITPLRDALFTIKTIKEDDEFNGIEASNYIFFGRLHQKTLELLEQIEYDMSTLDSASNFFYTAQSHRMNEVMKTLTVISSVFLPLTFIAGIYGMNFKYMPELNYNYGYYVIIALMFVIVIAMLIYFKKKRWF</sequence>
<dbReference type="PANTHER" id="PTHR46494:SF1">
    <property type="entry name" value="CORA FAMILY METAL ION TRANSPORTER (EUROFUNG)"/>
    <property type="match status" value="1"/>
</dbReference>
<evidence type="ECO:0000256" key="3">
    <source>
        <dbReference type="ARBA" id="ARBA00022448"/>
    </source>
</evidence>
<dbReference type="Gene3D" id="3.30.460.20">
    <property type="entry name" value="CorA soluble domain-like"/>
    <property type="match status" value="1"/>
</dbReference>
<dbReference type="SUPFAM" id="SSF144083">
    <property type="entry name" value="Magnesium transport protein CorA, transmembrane region"/>
    <property type="match status" value="1"/>
</dbReference>
<gene>
    <name evidence="8 9" type="primary">corA</name>
    <name evidence="9" type="ORF">ACFFVF_04695</name>
</gene>
<dbReference type="InterPro" id="IPR045863">
    <property type="entry name" value="CorA_TM1_TM2"/>
</dbReference>
<dbReference type="InterPro" id="IPR045861">
    <property type="entry name" value="CorA_cytoplasmic_dom"/>
</dbReference>
<dbReference type="RefSeq" id="WP_236456509.1">
    <property type="nucleotide sequence ID" value="NZ_CBCSGE010000011.1"/>
</dbReference>
<protein>
    <recommendedName>
        <fullName evidence="8">Magnesium transport protein CorA</fullName>
    </recommendedName>
</protein>
<dbReference type="CDD" id="cd12828">
    <property type="entry name" value="TmCorA-like_1"/>
    <property type="match status" value="1"/>
</dbReference>
<keyword evidence="10" id="KW-1185">Reference proteome</keyword>
<organism evidence="9 10">
    <name type="scientific">Flavobacterium jumunjinense</name>
    <dbReference type="NCBI Taxonomy" id="998845"/>
    <lineage>
        <taxon>Bacteria</taxon>
        <taxon>Pseudomonadati</taxon>
        <taxon>Bacteroidota</taxon>
        <taxon>Flavobacteriia</taxon>
        <taxon>Flavobacteriales</taxon>
        <taxon>Flavobacteriaceae</taxon>
        <taxon>Flavobacterium</taxon>
    </lineage>
</organism>
<dbReference type="Proteomes" id="UP001589607">
    <property type="component" value="Unassembled WGS sequence"/>
</dbReference>
<dbReference type="SUPFAM" id="SSF143865">
    <property type="entry name" value="CorA soluble domain-like"/>
    <property type="match status" value="1"/>
</dbReference>
<keyword evidence="8" id="KW-0460">Magnesium</keyword>
<keyword evidence="5 8" id="KW-0812">Transmembrane</keyword>
<dbReference type="EMBL" id="JBHMEY010000010">
    <property type="protein sequence ID" value="MFB9095803.1"/>
    <property type="molecule type" value="Genomic_DNA"/>
</dbReference>
<evidence type="ECO:0000256" key="4">
    <source>
        <dbReference type="ARBA" id="ARBA00022475"/>
    </source>
</evidence>